<organism evidence="2 3">
    <name type="scientific">Leekyejoonella antrihumi</name>
    <dbReference type="NCBI Taxonomy" id="1660198"/>
    <lineage>
        <taxon>Bacteria</taxon>
        <taxon>Bacillati</taxon>
        <taxon>Actinomycetota</taxon>
        <taxon>Actinomycetes</taxon>
        <taxon>Micrococcales</taxon>
        <taxon>Dermacoccaceae</taxon>
        <taxon>Leekyejoonella</taxon>
    </lineage>
</organism>
<dbReference type="Proteomes" id="UP000320244">
    <property type="component" value="Unassembled WGS sequence"/>
</dbReference>
<evidence type="ECO:0000256" key="1">
    <source>
        <dbReference type="SAM" id="MobiDB-lite"/>
    </source>
</evidence>
<accession>A0A563E448</accession>
<dbReference type="AlphaFoldDB" id="A0A563E448"/>
<dbReference type="RefSeq" id="WP_146316224.1">
    <property type="nucleotide sequence ID" value="NZ_VCQV01000008.1"/>
</dbReference>
<evidence type="ECO:0000313" key="2">
    <source>
        <dbReference type="EMBL" id="TWP36981.1"/>
    </source>
</evidence>
<comment type="caution">
    <text evidence="2">The sequence shown here is derived from an EMBL/GenBank/DDBJ whole genome shotgun (WGS) entry which is preliminary data.</text>
</comment>
<feature type="region of interest" description="Disordered" evidence="1">
    <location>
        <begin position="26"/>
        <end position="66"/>
    </location>
</feature>
<reference evidence="2 3" key="2">
    <citation type="submission" date="2019-08" db="EMBL/GenBank/DDBJ databases">
        <title>Jejuicoccus antrihumi gen. nov., sp. nov., a new member of the family Dermacoccaceae isolated from a cave.</title>
        <authorList>
            <person name="Schumann P."/>
            <person name="Kim I.S."/>
        </authorList>
    </citation>
    <scope>NUCLEOTIDE SEQUENCE [LARGE SCALE GENOMIC DNA]</scope>
    <source>
        <strain evidence="2 3">C5-26</strain>
    </source>
</reference>
<sequence length="151" mass="15434">MTSGTDGTDGTDPGGAVAQEALRLAEAVSDWARSTHPNPGDARPDAETSRDTDPPSAERTAGRSCGCHESGAVDSVCRVCPICRVATVVQAIQPEALERVADVLAMFAGSLNAVAEDRRAGARNPTPSSPAKPEHTDIPVSGDTDDEGGAP</sequence>
<name>A0A563E448_9MICO</name>
<protein>
    <submittedName>
        <fullName evidence="2">Uncharacterized protein</fullName>
    </submittedName>
</protein>
<proteinExistence type="predicted"/>
<reference evidence="2 3" key="1">
    <citation type="submission" date="2019-05" db="EMBL/GenBank/DDBJ databases">
        <authorList>
            <person name="Lee S.D."/>
        </authorList>
    </citation>
    <scope>NUCLEOTIDE SEQUENCE [LARGE SCALE GENOMIC DNA]</scope>
    <source>
        <strain evidence="2 3">C5-26</strain>
    </source>
</reference>
<gene>
    <name evidence="2" type="ORF">FGL98_07955</name>
</gene>
<feature type="region of interest" description="Disordered" evidence="1">
    <location>
        <begin position="114"/>
        <end position="151"/>
    </location>
</feature>
<evidence type="ECO:0000313" key="3">
    <source>
        <dbReference type="Proteomes" id="UP000320244"/>
    </source>
</evidence>
<feature type="compositionally biased region" description="Basic and acidic residues" evidence="1">
    <location>
        <begin position="42"/>
        <end position="53"/>
    </location>
</feature>
<keyword evidence="3" id="KW-1185">Reference proteome</keyword>
<dbReference type="EMBL" id="VCQV01000008">
    <property type="protein sequence ID" value="TWP36981.1"/>
    <property type="molecule type" value="Genomic_DNA"/>
</dbReference>
<dbReference type="OrthoDB" id="5149609at2"/>